<accession>A0A7W7W2B1</accession>
<reference evidence="1 2" key="1">
    <citation type="submission" date="2020-08" db="EMBL/GenBank/DDBJ databases">
        <title>Sequencing the genomes of 1000 actinobacteria strains.</title>
        <authorList>
            <person name="Klenk H.-P."/>
        </authorList>
    </citation>
    <scope>NUCLEOTIDE SEQUENCE [LARGE SCALE GENOMIC DNA]</scope>
    <source>
        <strain evidence="1 2">DSM 102030</strain>
    </source>
</reference>
<organism evidence="1 2">
    <name type="scientific">Lipingzhangella halophila</name>
    <dbReference type="NCBI Taxonomy" id="1783352"/>
    <lineage>
        <taxon>Bacteria</taxon>
        <taxon>Bacillati</taxon>
        <taxon>Actinomycetota</taxon>
        <taxon>Actinomycetes</taxon>
        <taxon>Streptosporangiales</taxon>
        <taxon>Nocardiopsidaceae</taxon>
        <taxon>Lipingzhangella</taxon>
    </lineage>
</organism>
<proteinExistence type="predicted"/>
<dbReference type="EMBL" id="JACHJT010000001">
    <property type="protein sequence ID" value="MBB4931827.1"/>
    <property type="molecule type" value="Genomic_DNA"/>
</dbReference>
<protein>
    <submittedName>
        <fullName evidence="1">Uncharacterized protein</fullName>
    </submittedName>
</protein>
<evidence type="ECO:0000313" key="1">
    <source>
        <dbReference type="EMBL" id="MBB4931827.1"/>
    </source>
</evidence>
<evidence type="ECO:0000313" key="2">
    <source>
        <dbReference type="Proteomes" id="UP000523007"/>
    </source>
</evidence>
<dbReference type="Proteomes" id="UP000523007">
    <property type="component" value="Unassembled WGS sequence"/>
</dbReference>
<comment type="caution">
    <text evidence="1">The sequence shown here is derived from an EMBL/GenBank/DDBJ whole genome shotgun (WGS) entry which is preliminary data.</text>
</comment>
<gene>
    <name evidence="1" type="ORF">F4561_002647</name>
</gene>
<dbReference type="RefSeq" id="WP_184578615.1">
    <property type="nucleotide sequence ID" value="NZ_JACHJT010000001.1"/>
</dbReference>
<sequence length="71" mass="7880">MKRADLDTRTVLAAIRDHGMSAYGHLCATYPEKVVLAAFEREVRAGRTECGVAPHLPWLTRAGRELTEEGQ</sequence>
<name>A0A7W7W2B1_9ACTN</name>
<dbReference type="AlphaFoldDB" id="A0A7W7W2B1"/>
<keyword evidence="2" id="KW-1185">Reference proteome</keyword>